<dbReference type="EMBL" id="CAFBIY010000167">
    <property type="protein sequence ID" value="CAB4852868.1"/>
    <property type="molecule type" value="Genomic_DNA"/>
</dbReference>
<gene>
    <name evidence="2" type="ORF">UFOPK3267_02390</name>
</gene>
<evidence type="ECO:0000256" key="1">
    <source>
        <dbReference type="SAM" id="MobiDB-lite"/>
    </source>
</evidence>
<evidence type="ECO:0000313" key="2">
    <source>
        <dbReference type="EMBL" id="CAB4852868.1"/>
    </source>
</evidence>
<accession>A0A6J7C7U1</accession>
<feature type="region of interest" description="Disordered" evidence="1">
    <location>
        <begin position="26"/>
        <end position="45"/>
    </location>
</feature>
<sequence>MVRESYNRTGLIGSNLTPDVVEYEPNMSTTTSRSPLLNTQNVPSAARRTTVEPAITRLGTVCTTEAVGLVTPQGYTVK</sequence>
<organism evidence="2">
    <name type="scientific">freshwater metagenome</name>
    <dbReference type="NCBI Taxonomy" id="449393"/>
    <lineage>
        <taxon>unclassified sequences</taxon>
        <taxon>metagenomes</taxon>
        <taxon>ecological metagenomes</taxon>
    </lineage>
</organism>
<proteinExistence type="predicted"/>
<reference evidence="2" key="1">
    <citation type="submission" date="2020-05" db="EMBL/GenBank/DDBJ databases">
        <authorList>
            <person name="Chiriac C."/>
            <person name="Salcher M."/>
            <person name="Ghai R."/>
            <person name="Kavagutti S V."/>
        </authorList>
    </citation>
    <scope>NUCLEOTIDE SEQUENCE</scope>
</reference>
<dbReference type="AlphaFoldDB" id="A0A6J7C7U1"/>
<protein>
    <submittedName>
        <fullName evidence="2">Unannotated protein</fullName>
    </submittedName>
</protein>
<name>A0A6J7C7U1_9ZZZZ</name>
<feature type="compositionally biased region" description="Polar residues" evidence="1">
    <location>
        <begin position="26"/>
        <end position="43"/>
    </location>
</feature>